<dbReference type="GO" id="GO:0006629">
    <property type="term" value="P:lipid metabolic process"/>
    <property type="evidence" value="ECO:0007669"/>
    <property type="project" value="InterPro"/>
</dbReference>
<keyword evidence="6" id="KW-1185">Reference proteome</keyword>
<evidence type="ECO:0000259" key="4">
    <source>
        <dbReference type="Pfam" id="PF01764"/>
    </source>
</evidence>
<gene>
    <name evidence="5" type="ORF">HO133_006286</name>
</gene>
<feature type="chain" id="PRO_5034009885" description="Fungal lipase-type domain-containing protein" evidence="3">
    <location>
        <begin position="25"/>
        <end position="381"/>
    </location>
</feature>
<dbReference type="GO" id="GO:0016787">
    <property type="term" value="F:hydrolase activity"/>
    <property type="evidence" value="ECO:0007669"/>
    <property type="project" value="UniProtKB-KW"/>
</dbReference>
<name>A0A8H6C6R4_9LECA</name>
<dbReference type="PANTHER" id="PTHR46640">
    <property type="entry name" value="TRIACYLGLYCEROL LIPASE, PUTATIVE (AFU_ORTHOLOGUE AFUA_6G06510)-RELATED"/>
    <property type="match status" value="1"/>
</dbReference>
<sequence length="381" mass="41840">MKVEASNQLLVLALTLCGVNSIGTTEPDGTLDPAIPPSFLAPDGEITDPTILNPAPEFPAPLDGTPNISIVAQSKLNDFLLLEQYAAASYCDYNNNYPQGGRRLACDNDVCPDLDPLDQITEYEFVHPPGFLGWSSTGYIATDNSNHLTILAFRGSHDVGDFIRDAQLVMTSTGLCPVVCLAHSGFWNTWKLSSNDIINALLPVVRQNPQNRLMITGHSLGGALATLAATVLRGPPYNLELDLYTFGSPRVGNYFLARHISRQGMGNNYRVSHIHDPVPGLPLKGLPPFGYFHVWPQWYITSGNNVSVTVNDIDEYNWNEEAMATTDVEPPAGYDTDVTTALDIPNVAAHLWYFRQVSGCTLTTPPTAPATFRRRQRIRRQ</sequence>
<protein>
    <recommendedName>
        <fullName evidence="4">Fungal lipase-type domain-containing protein</fullName>
    </recommendedName>
</protein>
<feature type="domain" description="Fungal lipase-type" evidence="4">
    <location>
        <begin position="151"/>
        <end position="283"/>
    </location>
</feature>
<dbReference type="InterPro" id="IPR002921">
    <property type="entry name" value="Fungal_lipase-type"/>
</dbReference>
<evidence type="ECO:0000313" key="5">
    <source>
        <dbReference type="EMBL" id="KAF6217874.1"/>
    </source>
</evidence>
<accession>A0A8H6C6R4</accession>
<dbReference type="GeneID" id="59334687"/>
<dbReference type="RefSeq" id="XP_037147309.1">
    <property type="nucleotide sequence ID" value="XM_037297184.1"/>
</dbReference>
<feature type="signal peptide" evidence="3">
    <location>
        <begin position="1"/>
        <end position="24"/>
    </location>
</feature>
<evidence type="ECO:0000256" key="1">
    <source>
        <dbReference type="ARBA" id="ARBA00022729"/>
    </source>
</evidence>
<dbReference type="Proteomes" id="UP000593566">
    <property type="component" value="Unassembled WGS sequence"/>
</dbReference>
<dbReference type="InterPro" id="IPR051299">
    <property type="entry name" value="AB_hydrolase_lip/est"/>
</dbReference>
<keyword evidence="1 3" id="KW-0732">Signal</keyword>
<dbReference type="CDD" id="cd00519">
    <property type="entry name" value="Lipase_3"/>
    <property type="match status" value="1"/>
</dbReference>
<evidence type="ECO:0000313" key="6">
    <source>
        <dbReference type="Proteomes" id="UP000593566"/>
    </source>
</evidence>
<organism evidence="5 6">
    <name type="scientific">Letharia lupina</name>
    <dbReference type="NCBI Taxonomy" id="560253"/>
    <lineage>
        <taxon>Eukaryota</taxon>
        <taxon>Fungi</taxon>
        <taxon>Dikarya</taxon>
        <taxon>Ascomycota</taxon>
        <taxon>Pezizomycotina</taxon>
        <taxon>Lecanoromycetes</taxon>
        <taxon>OSLEUM clade</taxon>
        <taxon>Lecanoromycetidae</taxon>
        <taxon>Lecanorales</taxon>
        <taxon>Lecanorineae</taxon>
        <taxon>Parmeliaceae</taxon>
        <taxon>Letharia</taxon>
    </lineage>
</organism>
<evidence type="ECO:0000256" key="3">
    <source>
        <dbReference type="SAM" id="SignalP"/>
    </source>
</evidence>
<dbReference type="EMBL" id="JACCJB010000024">
    <property type="protein sequence ID" value="KAF6217874.1"/>
    <property type="molecule type" value="Genomic_DNA"/>
</dbReference>
<evidence type="ECO:0000256" key="2">
    <source>
        <dbReference type="ARBA" id="ARBA00022801"/>
    </source>
</evidence>
<dbReference type="SUPFAM" id="SSF53474">
    <property type="entry name" value="alpha/beta-Hydrolases"/>
    <property type="match status" value="1"/>
</dbReference>
<dbReference type="Gene3D" id="3.40.50.1820">
    <property type="entry name" value="alpha/beta hydrolase"/>
    <property type="match status" value="1"/>
</dbReference>
<proteinExistence type="predicted"/>
<dbReference type="PANTHER" id="PTHR46640:SF1">
    <property type="entry name" value="FUNGAL LIPASE-LIKE DOMAIN-CONTAINING PROTEIN-RELATED"/>
    <property type="match status" value="1"/>
</dbReference>
<keyword evidence="2" id="KW-0378">Hydrolase</keyword>
<dbReference type="InterPro" id="IPR029058">
    <property type="entry name" value="AB_hydrolase_fold"/>
</dbReference>
<dbReference type="AlphaFoldDB" id="A0A8H6C6R4"/>
<dbReference type="Pfam" id="PF01764">
    <property type="entry name" value="Lipase_3"/>
    <property type="match status" value="1"/>
</dbReference>
<comment type="caution">
    <text evidence="5">The sequence shown here is derived from an EMBL/GenBank/DDBJ whole genome shotgun (WGS) entry which is preliminary data.</text>
</comment>
<reference evidence="5 6" key="1">
    <citation type="journal article" date="2020" name="Genomics">
        <title>Complete, high-quality genomes from long-read metagenomic sequencing of two wolf lichen thalli reveals enigmatic genome architecture.</title>
        <authorList>
            <person name="McKenzie S.K."/>
            <person name="Walston R.F."/>
            <person name="Allen J.L."/>
        </authorList>
    </citation>
    <scope>NUCLEOTIDE SEQUENCE [LARGE SCALE GENOMIC DNA]</scope>
    <source>
        <strain evidence="5">WasteWater1</strain>
    </source>
</reference>